<evidence type="ECO:0000256" key="3">
    <source>
        <dbReference type="PROSITE-ProRule" id="PRU00023"/>
    </source>
</evidence>
<dbReference type="PRINTS" id="PR01415">
    <property type="entry name" value="ANKYRIN"/>
</dbReference>
<dbReference type="InterPro" id="IPR002110">
    <property type="entry name" value="Ankyrin_rpt"/>
</dbReference>
<evidence type="ECO:0000259" key="4">
    <source>
        <dbReference type="PROSITE" id="PS50225"/>
    </source>
</evidence>
<dbReference type="SUPFAM" id="SSF48403">
    <property type="entry name" value="Ankyrin repeat"/>
    <property type="match status" value="1"/>
</dbReference>
<keyword evidence="6" id="KW-1185">Reference proteome</keyword>
<evidence type="ECO:0000313" key="6">
    <source>
        <dbReference type="Proteomes" id="UP001367676"/>
    </source>
</evidence>
<keyword evidence="2 3" id="KW-0040">ANK repeat</keyword>
<evidence type="ECO:0000313" key="5">
    <source>
        <dbReference type="EMBL" id="KAK7574226.1"/>
    </source>
</evidence>
<dbReference type="CDD" id="cd03587">
    <property type="entry name" value="SOCS"/>
    <property type="match status" value="1"/>
</dbReference>
<keyword evidence="1" id="KW-0677">Repeat</keyword>
<dbReference type="PANTHER" id="PTHR24198:SF165">
    <property type="entry name" value="ANKYRIN REPEAT-CONTAINING PROTEIN-RELATED"/>
    <property type="match status" value="1"/>
</dbReference>
<gene>
    <name evidence="5" type="ORF">V9T40_011417</name>
</gene>
<evidence type="ECO:0000256" key="2">
    <source>
        <dbReference type="ARBA" id="ARBA00023043"/>
    </source>
</evidence>
<feature type="domain" description="SOCS box" evidence="4">
    <location>
        <begin position="600"/>
        <end position="646"/>
    </location>
</feature>
<dbReference type="Pfam" id="PF07525">
    <property type="entry name" value="SOCS_box"/>
    <property type="match status" value="1"/>
</dbReference>
<dbReference type="PANTHER" id="PTHR24198">
    <property type="entry name" value="ANKYRIN REPEAT AND PROTEIN KINASE DOMAIN-CONTAINING PROTEIN"/>
    <property type="match status" value="1"/>
</dbReference>
<name>A0AAN9XY55_9HEMI</name>
<dbReference type="PROSITE" id="PS50088">
    <property type="entry name" value="ANK_REPEAT"/>
    <property type="match status" value="4"/>
</dbReference>
<dbReference type="Proteomes" id="UP001367676">
    <property type="component" value="Unassembled WGS sequence"/>
</dbReference>
<dbReference type="AlphaFoldDB" id="A0AAN9XY55"/>
<dbReference type="PROSITE" id="PS50225">
    <property type="entry name" value="SOCS"/>
    <property type="match status" value="1"/>
</dbReference>
<dbReference type="Pfam" id="PF12796">
    <property type="entry name" value="Ank_2"/>
    <property type="match status" value="1"/>
</dbReference>
<dbReference type="SMART" id="SM00248">
    <property type="entry name" value="ANK"/>
    <property type="match status" value="8"/>
</dbReference>
<dbReference type="InterPro" id="IPR036770">
    <property type="entry name" value="Ankyrin_rpt-contain_sf"/>
</dbReference>
<dbReference type="EMBL" id="JBBCAQ010000037">
    <property type="protein sequence ID" value="KAK7574226.1"/>
    <property type="molecule type" value="Genomic_DNA"/>
</dbReference>
<comment type="caution">
    <text evidence="5">The sequence shown here is derived from an EMBL/GenBank/DDBJ whole genome shotgun (WGS) entry which is preliminary data.</text>
</comment>
<feature type="repeat" description="ANK" evidence="3">
    <location>
        <begin position="106"/>
        <end position="138"/>
    </location>
</feature>
<protein>
    <recommendedName>
        <fullName evidence="4">SOCS box domain-containing protein</fullName>
    </recommendedName>
</protein>
<proteinExistence type="predicted"/>
<dbReference type="Gene3D" id="1.25.40.20">
    <property type="entry name" value="Ankyrin repeat-containing domain"/>
    <property type="match status" value="3"/>
</dbReference>
<feature type="repeat" description="ANK" evidence="3">
    <location>
        <begin position="73"/>
        <end position="105"/>
    </location>
</feature>
<dbReference type="InterPro" id="IPR036036">
    <property type="entry name" value="SOCS_box-like_dom_sf"/>
</dbReference>
<evidence type="ECO:0000256" key="1">
    <source>
        <dbReference type="ARBA" id="ARBA00022737"/>
    </source>
</evidence>
<accession>A0AAN9XY55</accession>
<dbReference type="PROSITE" id="PS50297">
    <property type="entry name" value="ANK_REP_REGION"/>
    <property type="match status" value="3"/>
</dbReference>
<sequence>MSRSLFKALELNDKHSFLEMLKEYTQNRHLTSAKKWIALYAAAASKPKYKECLELLLKYGVGVFFNKDEPIRKGKTALHIACENECDDNVHVLLHEGCNPDTKTNIGETALHIASYKGCSKIVEYLLNYSASINAQNKRGRTPLHIAAMSGQLKVIQLLLEKGADLQSTDSDGCLPLHLVHQQSGYFKIARLLLEHDLTTINSQDSEGNTPLMNALSHQDEAIEYLHFLLENGAKNEFCNKRGQTALHLAAETKNHEILPVILKITDMKWMEQCLSNSFIDCNVENDDKYFQSHLSSKNFLESHFGSLLKYALSIFDVKTLSTLLSSELPKSILQIPIIYKKYDFLYFRITIHSPLTYLFDRFSSAKEEVFNACLHLLLKHKITTLDDFNRVIPVKWPVFDDHFKFGEPFSIIFGNSDLLSKQHHFLNLLNENDVTTDYNLHCYGNNKTPFASFYDYYPYYYEPVMEAIRESNLEVLKLMIPNSVILEPDILVKYLFKSFGMKIAYTLRGGRRPIRYSYDTYEEYLYLISLKPFYFTQEWRPSSNRTPLLPRDSPLPPNSLHLFNPFEDPGPFACDAWEAIMQDLQPSAFTVSEEFSEVTLQQLCRTVIRQQLRGLTIEDNLRNFKQRIFELPLANILKDYLLFKN</sequence>
<dbReference type="GO" id="GO:0035556">
    <property type="term" value="P:intracellular signal transduction"/>
    <property type="evidence" value="ECO:0007669"/>
    <property type="project" value="InterPro"/>
</dbReference>
<feature type="repeat" description="ANK" evidence="3">
    <location>
        <begin position="207"/>
        <end position="241"/>
    </location>
</feature>
<organism evidence="5 6">
    <name type="scientific">Parthenolecanium corni</name>
    <dbReference type="NCBI Taxonomy" id="536013"/>
    <lineage>
        <taxon>Eukaryota</taxon>
        <taxon>Metazoa</taxon>
        <taxon>Ecdysozoa</taxon>
        <taxon>Arthropoda</taxon>
        <taxon>Hexapoda</taxon>
        <taxon>Insecta</taxon>
        <taxon>Pterygota</taxon>
        <taxon>Neoptera</taxon>
        <taxon>Paraneoptera</taxon>
        <taxon>Hemiptera</taxon>
        <taxon>Sternorrhyncha</taxon>
        <taxon>Coccoidea</taxon>
        <taxon>Coccidae</taxon>
        <taxon>Parthenolecanium</taxon>
    </lineage>
</organism>
<dbReference type="SUPFAM" id="SSF158235">
    <property type="entry name" value="SOCS box-like"/>
    <property type="match status" value="1"/>
</dbReference>
<reference evidence="5 6" key="1">
    <citation type="submission" date="2024-03" db="EMBL/GenBank/DDBJ databases">
        <title>Adaptation during the transition from Ophiocordyceps entomopathogen to insect associate is accompanied by gene loss and intensified selection.</title>
        <authorList>
            <person name="Ward C.M."/>
            <person name="Onetto C.A."/>
            <person name="Borneman A.R."/>
        </authorList>
    </citation>
    <scope>NUCLEOTIDE SEQUENCE [LARGE SCALE GENOMIC DNA]</scope>
    <source>
        <strain evidence="5">AWRI1</strain>
        <tissue evidence="5">Single Adult Female</tissue>
    </source>
</reference>
<dbReference type="InterPro" id="IPR001496">
    <property type="entry name" value="SOCS_box"/>
</dbReference>
<feature type="repeat" description="ANK" evidence="3">
    <location>
        <begin position="139"/>
        <end position="171"/>
    </location>
</feature>